<evidence type="ECO:0000256" key="2">
    <source>
        <dbReference type="SAM" id="Phobius"/>
    </source>
</evidence>
<feature type="region of interest" description="Disordered" evidence="1">
    <location>
        <begin position="305"/>
        <end position="327"/>
    </location>
</feature>
<sequence>MSSSDASSLPTIELICLFVETLIFGAFAVLYSIAVWLLIGGRTDRRRPRSRACLWMLGTSTTMFVLALAHVVCDVHRAVKGLIVGSRTLDGAEQFYGTLSETTQVLKSILYVVQTLVGDAFVIYRLHVIWNRSVSIIVLPAVLLAGTCITGLIACQHMTRIEGLGVIFAQTLAPWITSFFALSLTTNVLAAGERAFAQVIFMKALTFVRNTLPVLISGRIIWSNYNMRKYRAGYPGAVVANWGVVELVVQSAAIYTCVLILLLGTYLSGSNVQYIFRDALQPSLIGFVFTLIIIRVRLRDATTSSSGEMATARGGSGSDPTSNRGQDRRLYPLRPVAINVSVSQTHDRSSFERYHGKDGHAHNGLSTLENGQEL</sequence>
<dbReference type="AlphaFoldDB" id="A0A5K1JXU5"/>
<feature type="transmembrane region" description="Helical" evidence="2">
    <location>
        <begin position="52"/>
        <end position="72"/>
    </location>
</feature>
<feature type="transmembrane region" description="Helical" evidence="2">
    <location>
        <begin position="195"/>
        <end position="216"/>
    </location>
</feature>
<feature type="transmembrane region" description="Helical" evidence="2">
    <location>
        <begin position="12"/>
        <end position="40"/>
    </location>
</feature>
<feature type="transmembrane region" description="Helical" evidence="2">
    <location>
        <begin position="237"/>
        <end position="267"/>
    </location>
</feature>
<keyword evidence="2" id="KW-1133">Transmembrane helix</keyword>
<reference evidence="3" key="1">
    <citation type="submission" date="2019-10" db="EMBL/GenBank/DDBJ databases">
        <authorList>
            <person name="Nor Muhammad N."/>
        </authorList>
    </citation>
    <scope>NUCLEOTIDE SEQUENCE</scope>
</reference>
<keyword evidence="2" id="KW-0812">Transmembrane</keyword>
<feature type="transmembrane region" description="Helical" evidence="2">
    <location>
        <begin position="167"/>
        <end position="189"/>
    </location>
</feature>
<name>A0A5K1JXU5_9APHY</name>
<proteinExistence type="predicted"/>
<protein>
    <submittedName>
        <fullName evidence="3">N/A</fullName>
    </submittedName>
</protein>
<feature type="region of interest" description="Disordered" evidence="1">
    <location>
        <begin position="343"/>
        <end position="374"/>
    </location>
</feature>
<evidence type="ECO:0000313" key="3">
    <source>
        <dbReference type="EMBL" id="VWO96604.1"/>
    </source>
</evidence>
<feature type="compositionally biased region" description="Basic and acidic residues" evidence="1">
    <location>
        <begin position="345"/>
        <end position="361"/>
    </location>
</feature>
<keyword evidence="2" id="KW-0472">Membrane</keyword>
<feature type="transmembrane region" description="Helical" evidence="2">
    <location>
        <begin position="134"/>
        <end position="155"/>
    </location>
</feature>
<gene>
    <name evidence="3" type="primary">I1RXK4</name>
</gene>
<dbReference type="EMBL" id="LR725770">
    <property type="protein sequence ID" value="VWO96604.1"/>
    <property type="molecule type" value="Genomic_DNA"/>
</dbReference>
<feature type="transmembrane region" description="Helical" evidence="2">
    <location>
        <begin position="279"/>
        <end position="298"/>
    </location>
</feature>
<evidence type="ECO:0000256" key="1">
    <source>
        <dbReference type="SAM" id="MobiDB-lite"/>
    </source>
</evidence>
<feature type="compositionally biased region" description="Polar residues" evidence="1">
    <location>
        <begin position="364"/>
        <end position="374"/>
    </location>
</feature>
<accession>A0A5K1JXU5</accession>
<organism evidence="3">
    <name type="scientific">Ganoderma boninense</name>
    <dbReference type="NCBI Taxonomy" id="34458"/>
    <lineage>
        <taxon>Eukaryota</taxon>
        <taxon>Fungi</taxon>
        <taxon>Dikarya</taxon>
        <taxon>Basidiomycota</taxon>
        <taxon>Agaricomycotina</taxon>
        <taxon>Agaricomycetes</taxon>
        <taxon>Polyporales</taxon>
        <taxon>Polyporaceae</taxon>
        <taxon>Ganoderma</taxon>
    </lineage>
</organism>